<evidence type="ECO:0000313" key="1">
    <source>
        <dbReference type="EMBL" id="RDB24161.1"/>
    </source>
</evidence>
<accession>A0A369JPK4</accession>
<dbReference type="EMBL" id="LUEZ02000045">
    <property type="protein sequence ID" value="RDB24161.1"/>
    <property type="molecule type" value="Genomic_DNA"/>
</dbReference>
<keyword evidence="2" id="KW-1185">Reference proteome</keyword>
<protein>
    <recommendedName>
        <fullName evidence="3">F-box domain-containing protein</fullName>
    </recommendedName>
</protein>
<evidence type="ECO:0000313" key="2">
    <source>
        <dbReference type="Proteomes" id="UP000076154"/>
    </source>
</evidence>
<evidence type="ECO:0008006" key="3">
    <source>
        <dbReference type="Google" id="ProtNLM"/>
    </source>
</evidence>
<dbReference type="InParanoid" id="A0A369JPK4"/>
<dbReference type="OrthoDB" id="3217549at2759"/>
<organism evidence="1 2">
    <name type="scientific">Hypsizygus marmoreus</name>
    <name type="common">White beech mushroom</name>
    <name type="synonym">Agaricus marmoreus</name>
    <dbReference type="NCBI Taxonomy" id="39966"/>
    <lineage>
        <taxon>Eukaryota</taxon>
        <taxon>Fungi</taxon>
        <taxon>Dikarya</taxon>
        <taxon>Basidiomycota</taxon>
        <taxon>Agaricomycotina</taxon>
        <taxon>Agaricomycetes</taxon>
        <taxon>Agaricomycetidae</taxon>
        <taxon>Agaricales</taxon>
        <taxon>Tricholomatineae</taxon>
        <taxon>Lyophyllaceae</taxon>
        <taxon>Hypsizygus</taxon>
    </lineage>
</organism>
<gene>
    <name evidence="1" type="ORF">Hypma_008615</name>
</gene>
<dbReference type="SUPFAM" id="SSF52047">
    <property type="entry name" value="RNI-like"/>
    <property type="match status" value="1"/>
</dbReference>
<name>A0A369JPK4_HYPMA</name>
<sequence length="438" mass="49657">MLSLSSKNYNAHLADDENDQILPFWSASCPSDRPVPTPALTIPTQYSPSAKALNPKINSAKIFSPIHRVPIELLGEIFDQYLRMPYERGSPPLRSSRICGSNPIILSHVCTTWRAISISMPILWSSIYISKPKASYLPTIRLWLERAAGCPLSLSLSQSYNAGVTEQTATEQTLSLFITKIPQWRHIELLFSGDAKYEALMSLSMDAARMLESAHITTTFWGQGIADHLWQKIYRLLTIRRIRWDYAYLSNGIPKHAPWTQLTHITGFQVHKAKLVDFLEILRGCEQLVDLDLSEGVPSDQVSGQAQPVLLPNLRVLAIATRSQDSTPLISKLILPSLVSLETYNYCYPLPLSIACVQDLLVRSACRLEIFRFRDRHAQEHDVLDFLASPPCQSLTELELLCPVTDRIVNFLTLSRDRMTPFLSYLERFRLPETMFDL</sequence>
<reference evidence="1" key="1">
    <citation type="submission" date="2018-04" db="EMBL/GenBank/DDBJ databases">
        <title>Whole genome sequencing of Hypsizygus marmoreus.</title>
        <authorList>
            <person name="Choi I.-G."/>
            <person name="Min B."/>
            <person name="Kim J.-G."/>
            <person name="Kim S."/>
            <person name="Oh Y.-L."/>
            <person name="Kong W.-S."/>
            <person name="Park H."/>
            <person name="Jeong J."/>
            <person name="Song E.-S."/>
        </authorList>
    </citation>
    <scope>NUCLEOTIDE SEQUENCE [LARGE SCALE GENOMIC DNA]</scope>
    <source>
        <strain evidence="1">51987-8</strain>
    </source>
</reference>
<proteinExistence type="predicted"/>
<dbReference type="Proteomes" id="UP000076154">
    <property type="component" value="Unassembled WGS sequence"/>
</dbReference>
<dbReference type="AlphaFoldDB" id="A0A369JPK4"/>
<comment type="caution">
    <text evidence="1">The sequence shown here is derived from an EMBL/GenBank/DDBJ whole genome shotgun (WGS) entry which is preliminary data.</text>
</comment>